<protein>
    <recommendedName>
        <fullName evidence="9">ChbG/HpnK family deacetylase</fullName>
    </recommendedName>
</protein>
<evidence type="ECO:0000313" key="8">
    <source>
        <dbReference type="Proteomes" id="UP000295468"/>
    </source>
</evidence>
<dbReference type="Gene3D" id="3.20.20.370">
    <property type="entry name" value="Glycoside hydrolase/deacetylase"/>
    <property type="match status" value="1"/>
</dbReference>
<keyword evidence="6" id="KW-0732">Signal</keyword>
<comment type="cofactor">
    <cofactor evidence="1">
        <name>Mg(2+)</name>
        <dbReference type="ChEBI" id="CHEBI:18420"/>
    </cofactor>
</comment>
<feature type="signal peptide" evidence="6">
    <location>
        <begin position="1"/>
        <end position="18"/>
    </location>
</feature>
<gene>
    <name evidence="7" type="ORF">CLV82_2110</name>
</gene>
<dbReference type="Proteomes" id="UP000295468">
    <property type="component" value="Unassembled WGS sequence"/>
</dbReference>
<dbReference type="GO" id="GO:0046872">
    <property type="term" value="F:metal ion binding"/>
    <property type="evidence" value="ECO:0007669"/>
    <property type="project" value="UniProtKB-KW"/>
</dbReference>
<evidence type="ECO:0008006" key="9">
    <source>
        <dbReference type="Google" id="ProtNLM"/>
    </source>
</evidence>
<evidence type="ECO:0000313" key="7">
    <source>
        <dbReference type="EMBL" id="TDQ31402.1"/>
    </source>
</evidence>
<keyword evidence="3" id="KW-0378">Hydrolase</keyword>
<evidence type="ECO:0000256" key="1">
    <source>
        <dbReference type="ARBA" id="ARBA00001946"/>
    </source>
</evidence>
<dbReference type="GO" id="GO:0016787">
    <property type="term" value="F:hydrolase activity"/>
    <property type="evidence" value="ECO:0007669"/>
    <property type="project" value="UniProtKB-KW"/>
</dbReference>
<proteinExistence type="predicted"/>
<evidence type="ECO:0000256" key="3">
    <source>
        <dbReference type="ARBA" id="ARBA00022801"/>
    </source>
</evidence>
<dbReference type="EMBL" id="SNYI01000002">
    <property type="protein sequence ID" value="TDQ31402.1"/>
    <property type="molecule type" value="Genomic_DNA"/>
</dbReference>
<reference evidence="7 8" key="1">
    <citation type="submission" date="2019-03" db="EMBL/GenBank/DDBJ databases">
        <title>Genomic Encyclopedia of Archaeal and Bacterial Type Strains, Phase II (KMG-II): from individual species to whole genera.</title>
        <authorList>
            <person name="Goeker M."/>
        </authorList>
    </citation>
    <scope>NUCLEOTIDE SEQUENCE [LARGE SCALE GENOMIC DNA]</scope>
    <source>
        <strain evidence="7 8">DSM 18435</strain>
    </source>
</reference>
<keyword evidence="4" id="KW-0460">Magnesium</keyword>
<evidence type="ECO:0000256" key="5">
    <source>
        <dbReference type="ARBA" id="ARBA00023277"/>
    </source>
</evidence>
<keyword evidence="8" id="KW-1185">Reference proteome</keyword>
<feature type="chain" id="PRO_5020664557" description="ChbG/HpnK family deacetylase" evidence="6">
    <location>
        <begin position="19"/>
        <end position="309"/>
    </location>
</feature>
<evidence type="ECO:0000256" key="4">
    <source>
        <dbReference type="ARBA" id="ARBA00022842"/>
    </source>
</evidence>
<dbReference type="GO" id="GO:0019213">
    <property type="term" value="F:deacetylase activity"/>
    <property type="evidence" value="ECO:0007669"/>
    <property type="project" value="TreeGrafter"/>
</dbReference>
<keyword evidence="2" id="KW-0479">Metal-binding</keyword>
<dbReference type="Pfam" id="PF04794">
    <property type="entry name" value="YdjC"/>
    <property type="match status" value="1"/>
</dbReference>
<comment type="caution">
    <text evidence="7">The sequence shown here is derived from an EMBL/GenBank/DDBJ whole genome shotgun (WGS) entry which is preliminary data.</text>
</comment>
<dbReference type="OrthoDB" id="9774177at2"/>
<dbReference type="SUPFAM" id="SSF88713">
    <property type="entry name" value="Glycoside hydrolase/deacetylase"/>
    <property type="match status" value="1"/>
</dbReference>
<dbReference type="GO" id="GO:0005975">
    <property type="term" value="P:carbohydrate metabolic process"/>
    <property type="evidence" value="ECO:0007669"/>
    <property type="project" value="InterPro"/>
</dbReference>
<evidence type="ECO:0000256" key="6">
    <source>
        <dbReference type="SAM" id="SignalP"/>
    </source>
</evidence>
<dbReference type="CDD" id="cd10802">
    <property type="entry name" value="YdjC_TTHB029_like"/>
    <property type="match status" value="1"/>
</dbReference>
<dbReference type="AlphaFoldDB" id="A0A4R6TLL5"/>
<name>A0A4R6TLL5_9FLAO</name>
<dbReference type="InterPro" id="IPR011330">
    <property type="entry name" value="Glyco_hydro/deAcase_b/a-brl"/>
</dbReference>
<dbReference type="InterPro" id="IPR006879">
    <property type="entry name" value="YdjC-like"/>
</dbReference>
<organism evidence="7 8">
    <name type="scientific">Zeaxanthinibacter enoshimensis</name>
    <dbReference type="NCBI Taxonomy" id="392009"/>
    <lineage>
        <taxon>Bacteria</taxon>
        <taxon>Pseudomonadati</taxon>
        <taxon>Bacteroidota</taxon>
        <taxon>Flavobacteriia</taxon>
        <taxon>Flavobacteriales</taxon>
        <taxon>Flavobacteriaceae</taxon>
        <taxon>Zeaxanthinibacter</taxon>
    </lineage>
</organism>
<evidence type="ECO:0000256" key="2">
    <source>
        <dbReference type="ARBA" id="ARBA00022723"/>
    </source>
</evidence>
<sequence length="309" mass="34856">MRLICLPILLFAAGAIYAQQPSIASRLGYPDNARLLIIHADDLGMAHSENQASIIGLENSPVNSASIMVPCPWFPEIAAYARSNKQADLGLHLTLNSEWKHYKWGPVSSRDAVASLLNKQGYFYATVDSTVQKAKPGEVELELRNQVKKAYEAGIDVTHLDAHMRAALSTPEFIAAYMRVGKEFGLPLLLPRRVLEYDHPEINALFDENTVLMDGIHTVVPEDYRKGPEKYYDSLMKNLPPGLHSLQIHLAYDNDEMQAITVDHPDWGASWRQADFDYFTSDAFRQLLEAEDIILVTYRELRDKISRAE</sequence>
<dbReference type="PANTHER" id="PTHR31609:SF1">
    <property type="entry name" value="CARBOHYDRATE DEACETYLASE"/>
    <property type="match status" value="1"/>
</dbReference>
<dbReference type="RefSeq" id="WP_133644230.1">
    <property type="nucleotide sequence ID" value="NZ_SNYI01000002.1"/>
</dbReference>
<dbReference type="PANTHER" id="PTHR31609">
    <property type="entry name" value="YDJC DEACETYLASE FAMILY MEMBER"/>
    <property type="match status" value="1"/>
</dbReference>
<accession>A0A4R6TLL5</accession>
<keyword evidence="5" id="KW-0119">Carbohydrate metabolism</keyword>